<dbReference type="InterPro" id="IPR043502">
    <property type="entry name" value="DNA/RNA_pol_sf"/>
</dbReference>
<evidence type="ECO:0000313" key="1">
    <source>
        <dbReference type="EMBL" id="GFU33880.1"/>
    </source>
</evidence>
<comment type="caution">
    <text evidence="1">The sequence shown here is derived from an EMBL/GenBank/DDBJ whole genome shotgun (WGS) entry which is preliminary data.</text>
</comment>
<dbReference type="GO" id="GO:0071897">
    <property type="term" value="P:DNA biosynthetic process"/>
    <property type="evidence" value="ECO:0007669"/>
    <property type="project" value="UniProtKB-ARBA"/>
</dbReference>
<gene>
    <name evidence="1" type="ORF">NPIL_698051</name>
</gene>
<organism evidence="1 2">
    <name type="scientific">Nephila pilipes</name>
    <name type="common">Giant wood spider</name>
    <name type="synonym">Nephila maculata</name>
    <dbReference type="NCBI Taxonomy" id="299642"/>
    <lineage>
        <taxon>Eukaryota</taxon>
        <taxon>Metazoa</taxon>
        <taxon>Ecdysozoa</taxon>
        <taxon>Arthropoda</taxon>
        <taxon>Chelicerata</taxon>
        <taxon>Arachnida</taxon>
        <taxon>Araneae</taxon>
        <taxon>Araneomorphae</taxon>
        <taxon>Entelegynae</taxon>
        <taxon>Araneoidea</taxon>
        <taxon>Nephilidae</taxon>
        <taxon>Nephila</taxon>
    </lineage>
</organism>
<dbReference type="AlphaFoldDB" id="A0A8X6QS49"/>
<dbReference type="Gene3D" id="3.10.10.10">
    <property type="entry name" value="HIV Type 1 Reverse Transcriptase, subunit A, domain 1"/>
    <property type="match status" value="1"/>
</dbReference>
<name>A0A8X6QS49_NEPPI</name>
<protein>
    <submittedName>
        <fullName evidence="1">Uncharacterized protein</fullName>
    </submittedName>
</protein>
<dbReference type="Proteomes" id="UP000887013">
    <property type="component" value="Unassembled WGS sequence"/>
</dbReference>
<dbReference type="EMBL" id="BMAW01130173">
    <property type="protein sequence ID" value="GFU33880.1"/>
    <property type="molecule type" value="Genomic_DNA"/>
</dbReference>
<proteinExistence type="predicted"/>
<dbReference type="SUPFAM" id="SSF56672">
    <property type="entry name" value="DNA/RNA polymerases"/>
    <property type="match status" value="1"/>
</dbReference>
<keyword evidence="2" id="KW-1185">Reference proteome</keyword>
<accession>A0A8X6QS49</accession>
<reference evidence="1" key="1">
    <citation type="submission" date="2020-08" db="EMBL/GenBank/DDBJ databases">
        <title>Multicomponent nature underlies the extraordinary mechanical properties of spider dragline silk.</title>
        <authorList>
            <person name="Kono N."/>
            <person name="Nakamura H."/>
            <person name="Mori M."/>
            <person name="Yoshida Y."/>
            <person name="Ohtoshi R."/>
            <person name="Malay A.D."/>
            <person name="Moran D.A.P."/>
            <person name="Tomita M."/>
            <person name="Numata K."/>
            <person name="Arakawa K."/>
        </authorList>
    </citation>
    <scope>NUCLEOTIDE SEQUENCE</scope>
</reference>
<evidence type="ECO:0000313" key="2">
    <source>
        <dbReference type="Proteomes" id="UP000887013"/>
    </source>
</evidence>
<sequence length="85" mass="9618">MVLSVFDVDGRSGQDRHDVSLIRLEPQKIVLTSELRVSLLPYRTSPQNNKEIETQIKRLLEANIITTSHSPYAAPISIAMKKDED</sequence>
<dbReference type="OrthoDB" id="6427440at2759"/>